<name>A0AAD4KTS9_9EURO</name>
<accession>A0AAD4KTS9</accession>
<dbReference type="GO" id="GO:0008270">
    <property type="term" value="F:zinc ion binding"/>
    <property type="evidence" value="ECO:0007669"/>
    <property type="project" value="InterPro"/>
</dbReference>
<dbReference type="PANTHER" id="PTHR47425:SF1">
    <property type="entry name" value="MISCELLANEOUS ZN(II)2CYS6 TRANSCRIPTION FACTOR (EUROFUNG)"/>
    <property type="match status" value="1"/>
</dbReference>
<keyword evidence="1" id="KW-0539">Nucleus</keyword>
<dbReference type="AlphaFoldDB" id="A0AAD4KTS9"/>
<proteinExistence type="predicted"/>
<evidence type="ECO:0000313" key="4">
    <source>
        <dbReference type="Proteomes" id="UP001201262"/>
    </source>
</evidence>
<dbReference type="CDD" id="cd12148">
    <property type="entry name" value="fungal_TF_MHR"/>
    <property type="match status" value="1"/>
</dbReference>
<dbReference type="RefSeq" id="XP_046070877.1">
    <property type="nucleotide sequence ID" value="XM_046214116.1"/>
</dbReference>
<dbReference type="InterPro" id="IPR007219">
    <property type="entry name" value="XnlR_reg_dom"/>
</dbReference>
<dbReference type="Pfam" id="PF04082">
    <property type="entry name" value="Fungal_trans"/>
    <property type="match status" value="1"/>
</dbReference>
<dbReference type="SMART" id="SM00906">
    <property type="entry name" value="Fungal_trans"/>
    <property type="match status" value="1"/>
</dbReference>
<dbReference type="PANTHER" id="PTHR47425">
    <property type="entry name" value="FARB-RELATED"/>
    <property type="match status" value="1"/>
</dbReference>
<keyword evidence="4" id="KW-1185">Reference proteome</keyword>
<dbReference type="InterPro" id="IPR052761">
    <property type="entry name" value="Fungal_Detox/Toxin_TFs"/>
</dbReference>
<evidence type="ECO:0000256" key="1">
    <source>
        <dbReference type="ARBA" id="ARBA00023242"/>
    </source>
</evidence>
<reference evidence="3" key="1">
    <citation type="submission" date="2021-12" db="EMBL/GenBank/DDBJ databases">
        <title>Convergent genome expansion in fungi linked to evolution of root-endophyte symbiosis.</title>
        <authorList>
            <consortium name="DOE Joint Genome Institute"/>
            <person name="Ke Y.-H."/>
            <person name="Bonito G."/>
            <person name="Liao H.-L."/>
            <person name="Looney B."/>
            <person name="Rojas-Flechas A."/>
            <person name="Nash J."/>
            <person name="Hameed K."/>
            <person name="Schadt C."/>
            <person name="Martin F."/>
            <person name="Crous P.W."/>
            <person name="Miettinen O."/>
            <person name="Magnuson J.K."/>
            <person name="Labbe J."/>
            <person name="Jacobson D."/>
            <person name="Doktycz M.J."/>
            <person name="Veneault-Fourrey C."/>
            <person name="Kuo A."/>
            <person name="Mondo S."/>
            <person name="Calhoun S."/>
            <person name="Riley R."/>
            <person name="Ohm R."/>
            <person name="LaButti K."/>
            <person name="Andreopoulos B."/>
            <person name="Pangilinan J."/>
            <person name="Nolan M."/>
            <person name="Tritt A."/>
            <person name="Clum A."/>
            <person name="Lipzen A."/>
            <person name="Daum C."/>
            <person name="Barry K."/>
            <person name="Grigoriev I.V."/>
            <person name="Vilgalys R."/>
        </authorList>
    </citation>
    <scope>NUCLEOTIDE SEQUENCE</scope>
    <source>
        <strain evidence="3">PMI_201</strain>
    </source>
</reference>
<comment type="caution">
    <text evidence="3">The sequence shown here is derived from an EMBL/GenBank/DDBJ whole genome shotgun (WGS) entry which is preliminary data.</text>
</comment>
<evidence type="ECO:0000313" key="3">
    <source>
        <dbReference type="EMBL" id="KAH8695939.1"/>
    </source>
</evidence>
<protein>
    <submittedName>
        <fullName evidence="3">Fungal-specific transcription factor domain-containing protein</fullName>
    </submittedName>
</protein>
<dbReference type="Proteomes" id="UP001201262">
    <property type="component" value="Unassembled WGS sequence"/>
</dbReference>
<dbReference type="GeneID" id="70244403"/>
<dbReference type="GO" id="GO:0003677">
    <property type="term" value="F:DNA binding"/>
    <property type="evidence" value="ECO:0007669"/>
    <property type="project" value="InterPro"/>
</dbReference>
<dbReference type="GO" id="GO:0006351">
    <property type="term" value="P:DNA-templated transcription"/>
    <property type="evidence" value="ECO:0007669"/>
    <property type="project" value="InterPro"/>
</dbReference>
<gene>
    <name evidence="3" type="ORF">BGW36DRAFT_359805</name>
</gene>
<sequence>MSLKRKLSDFDPVAGESAGVFDLDLLFHTPEEELASTPLPARKISRHNSNHRDSSWRLMGDKAVPLSLPLANMVSAVQELIDPGFIPMLEELDEEASTRFLKPIPSHISPEDVDYLRSKGALTIPDRPLRNELLRAYVQWVYNFMPFLDLHSFLQAIAENDVNVKISLFLFQAVMFAGTAFVDIEHLKAAGFANRREARKAFSTRARLLFSFDYEDNRIAILQGLLLLTYHHERDRGLQKDIWYWVGVCNTQAQSIGLNRDPTKSDIHPDMQRLRIRLWWCLYSRDRLVALALRRPTQINEGICDVPLLRITDFKLKPFPPAVTRMLGCEHIGDISHQKRLAIMFIEKVKLCQCLGRVLSAQYVPSNCAFGAAEKTTVTLVPRQASDAELERCSQKLDAWVSNLPREATFRSSPGLQLGDGENVLLLHSSMLRMIYHATCTALYRPRASFSTAKSATKMLNTARQKMRDAALDTAGIVHGLNRLGLTKFLPASSLTVVTPAAVVHLTNLTSTNQNVRDESAWNFRQCVDVLNGLKDIYPAADYETACLQKAAQIQYGQASNQNSVLVMANSIPDLANNYESGRNNLSNNNRIVVELDEDGLEDADLSSSFPIEDGQQIIPQMTPSGSWNRDIFKEWIVDSDDGRNSLEPHQRGSSQVFSLPEAIANEPFDDGMDVSPEFISLFEPHQLYTSPLRREVITGDLEKDLGFS</sequence>
<organism evidence="3 4">
    <name type="scientific">Talaromyces proteolyticus</name>
    <dbReference type="NCBI Taxonomy" id="1131652"/>
    <lineage>
        <taxon>Eukaryota</taxon>
        <taxon>Fungi</taxon>
        <taxon>Dikarya</taxon>
        <taxon>Ascomycota</taxon>
        <taxon>Pezizomycotina</taxon>
        <taxon>Eurotiomycetes</taxon>
        <taxon>Eurotiomycetidae</taxon>
        <taxon>Eurotiales</taxon>
        <taxon>Trichocomaceae</taxon>
        <taxon>Talaromyces</taxon>
        <taxon>Talaromyces sect. Bacilispori</taxon>
    </lineage>
</organism>
<evidence type="ECO:0000259" key="2">
    <source>
        <dbReference type="SMART" id="SM00906"/>
    </source>
</evidence>
<dbReference type="EMBL" id="JAJTJA010000007">
    <property type="protein sequence ID" value="KAH8695939.1"/>
    <property type="molecule type" value="Genomic_DNA"/>
</dbReference>
<feature type="domain" description="Xylanolytic transcriptional activator regulatory" evidence="2">
    <location>
        <begin position="242"/>
        <end position="314"/>
    </location>
</feature>